<keyword evidence="8" id="KW-0460">Magnesium</keyword>
<dbReference type="Proteomes" id="UP000190460">
    <property type="component" value="Unassembled WGS sequence"/>
</dbReference>
<keyword evidence="10" id="KW-1185">Reference proteome</keyword>
<evidence type="ECO:0000256" key="3">
    <source>
        <dbReference type="ARBA" id="ARBA00022679"/>
    </source>
</evidence>
<evidence type="ECO:0000256" key="4">
    <source>
        <dbReference type="ARBA" id="ARBA00022695"/>
    </source>
</evidence>
<dbReference type="EMBL" id="FUYB01000021">
    <property type="protein sequence ID" value="SKA91682.1"/>
    <property type="molecule type" value="Genomic_DNA"/>
</dbReference>
<dbReference type="GO" id="GO:0046872">
    <property type="term" value="F:metal ion binding"/>
    <property type="evidence" value="ECO:0007669"/>
    <property type="project" value="UniProtKB-KW"/>
</dbReference>
<proteinExistence type="inferred from homology"/>
<comment type="cofactor">
    <cofactor evidence="1">
        <name>Mg(2+)</name>
        <dbReference type="ChEBI" id="CHEBI:18420"/>
    </cofactor>
</comment>
<keyword evidence="6" id="KW-0547">Nucleotide-binding</keyword>
<name>A0A1T4XQ57_9GAMM</name>
<evidence type="ECO:0000256" key="1">
    <source>
        <dbReference type="ARBA" id="ARBA00001946"/>
    </source>
</evidence>
<dbReference type="PANTHER" id="PTHR32057:SF14">
    <property type="entry name" value="PROTEIN ADENYLYLTRANSFERASE SELO, MITOCHONDRIAL"/>
    <property type="match status" value="1"/>
</dbReference>
<evidence type="ECO:0000256" key="5">
    <source>
        <dbReference type="ARBA" id="ARBA00022723"/>
    </source>
</evidence>
<sequence>MQKSWSDLVFSNRFYSLGADFFTPTIPQGLIEPYFVRTNLTLATQLGLDPCMFTHADCLPVCSGNRLLDGMQPLAQAYAGHQLGKFNPFLGDGRSILLGGIETVDGYLEWQLKGAGKTAYARHADGLVGLSEGLQEYEISEQLAAWGIPTVRCLALTAGSRQVYRQGFQAAAILTRLAPSFIRFGHFELYYFERKYSELQQLTDFVIQQYYPDCLASTQAYAAFFQAVVERTAKLIAQWQNVGFVHGMMNTDNQSILGLTLDLGESCFNPERKPDCVSSAADEQGRYAFAEQPMIGLWNCNILARALSPLIEAKALKVALQRYEPTYLAALRSPT</sequence>
<keyword evidence="4" id="KW-0548">Nucleotidyltransferase</keyword>
<evidence type="ECO:0000256" key="2">
    <source>
        <dbReference type="ARBA" id="ARBA00009747"/>
    </source>
</evidence>
<evidence type="ECO:0000256" key="8">
    <source>
        <dbReference type="ARBA" id="ARBA00022842"/>
    </source>
</evidence>
<evidence type="ECO:0000313" key="9">
    <source>
        <dbReference type="EMBL" id="SKA91682.1"/>
    </source>
</evidence>
<keyword evidence="5" id="KW-0479">Metal-binding</keyword>
<organism evidence="9 10">
    <name type="scientific">Thiothrix eikelboomii</name>
    <dbReference type="NCBI Taxonomy" id="92487"/>
    <lineage>
        <taxon>Bacteria</taxon>
        <taxon>Pseudomonadati</taxon>
        <taxon>Pseudomonadota</taxon>
        <taxon>Gammaproteobacteria</taxon>
        <taxon>Thiotrichales</taxon>
        <taxon>Thiotrichaceae</taxon>
        <taxon>Thiothrix</taxon>
    </lineage>
</organism>
<keyword evidence="3" id="KW-0808">Transferase</keyword>
<evidence type="ECO:0000256" key="7">
    <source>
        <dbReference type="ARBA" id="ARBA00022840"/>
    </source>
</evidence>
<evidence type="ECO:0000256" key="6">
    <source>
        <dbReference type="ARBA" id="ARBA00022741"/>
    </source>
</evidence>
<dbReference type="OrthoDB" id="9776281at2"/>
<reference evidence="9 10" key="1">
    <citation type="submission" date="2017-02" db="EMBL/GenBank/DDBJ databases">
        <authorList>
            <person name="Peterson S.W."/>
        </authorList>
    </citation>
    <scope>NUCLEOTIDE SEQUENCE [LARGE SCALE GENOMIC DNA]</scope>
    <source>
        <strain evidence="9 10">ATCC 49788</strain>
    </source>
</reference>
<comment type="similarity">
    <text evidence="2">Belongs to the SELO family.</text>
</comment>
<gene>
    <name evidence="9" type="ORF">SAMN02745130_03287</name>
</gene>
<dbReference type="Pfam" id="PF02696">
    <property type="entry name" value="SelO"/>
    <property type="match status" value="1"/>
</dbReference>
<keyword evidence="7" id="KW-0067">ATP-binding</keyword>
<dbReference type="InterPro" id="IPR003846">
    <property type="entry name" value="SelO"/>
</dbReference>
<dbReference type="GO" id="GO:0070733">
    <property type="term" value="F:AMPylase activity"/>
    <property type="evidence" value="ECO:0007669"/>
    <property type="project" value="TreeGrafter"/>
</dbReference>
<dbReference type="STRING" id="92487.SAMN02745130_03287"/>
<dbReference type="PANTHER" id="PTHR32057">
    <property type="entry name" value="PROTEIN ADENYLYLTRANSFERASE SELO, MITOCHONDRIAL"/>
    <property type="match status" value="1"/>
</dbReference>
<evidence type="ECO:0000313" key="10">
    <source>
        <dbReference type="Proteomes" id="UP000190460"/>
    </source>
</evidence>
<protein>
    <submittedName>
        <fullName evidence="9">Uncharacterized ACR, YdiU/UPF0061 family</fullName>
    </submittedName>
</protein>
<dbReference type="AlphaFoldDB" id="A0A1T4XQ57"/>
<dbReference type="RefSeq" id="WP_078923732.1">
    <property type="nucleotide sequence ID" value="NZ_FUYB01000021.1"/>
</dbReference>
<accession>A0A1T4XQ57</accession>
<dbReference type="GO" id="GO:0005524">
    <property type="term" value="F:ATP binding"/>
    <property type="evidence" value="ECO:0007669"/>
    <property type="project" value="UniProtKB-KW"/>
</dbReference>